<feature type="region of interest" description="Disordered" evidence="1">
    <location>
        <begin position="429"/>
        <end position="465"/>
    </location>
</feature>
<feature type="region of interest" description="Disordered" evidence="1">
    <location>
        <begin position="200"/>
        <end position="223"/>
    </location>
</feature>
<dbReference type="Gene3D" id="1.20.1290.10">
    <property type="entry name" value="AhpD-like"/>
    <property type="match status" value="1"/>
</dbReference>
<name>A0A830HVU2_9CHLO</name>
<dbReference type="PANTHER" id="PTHR34846">
    <property type="entry name" value="4-CARBOXYMUCONOLACTONE DECARBOXYLASE FAMILY PROTEIN (AFU_ORTHOLOGUE AFUA_6G11590)"/>
    <property type="match status" value="1"/>
</dbReference>
<dbReference type="InterPro" id="IPR029032">
    <property type="entry name" value="AhpD-like"/>
</dbReference>
<dbReference type="AlphaFoldDB" id="A0A830HVU2"/>
<evidence type="ECO:0000256" key="1">
    <source>
        <dbReference type="SAM" id="MobiDB-lite"/>
    </source>
</evidence>
<dbReference type="OrthoDB" id="2567457at2759"/>
<protein>
    <recommendedName>
        <fullName evidence="4">Carboxymuconolactone decarboxylase-like domain-containing protein</fullName>
    </recommendedName>
</protein>
<feature type="compositionally biased region" description="Basic residues" evidence="1">
    <location>
        <begin position="74"/>
        <end position="83"/>
    </location>
</feature>
<evidence type="ECO:0000313" key="3">
    <source>
        <dbReference type="Proteomes" id="UP000660262"/>
    </source>
</evidence>
<dbReference type="SUPFAM" id="SSF69118">
    <property type="entry name" value="AhpD-like"/>
    <property type="match status" value="1"/>
</dbReference>
<feature type="region of interest" description="Disordered" evidence="1">
    <location>
        <begin position="55"/>
        <end position="83"/>
    </location>
</feature>
<reference evidence="2" key="1">
    <citation type="submission" date="2020-10" db="EMBL/GenBank/DDBJ databases">
        <title>Unveiling of a novel bifunctional photoreceptor, Dualchrome1, isolated from a cosmopolitan green alga.</title>
        <authorList>
            <person name="Suzuki S."/>
            <person name="Kawachi M."/>
        </authorList>
    </citation>
    <scope>NUCLEOTIDE SEQUENCE</scope>
    <source>
        <strain evidence="2">NIES 2893</strain>
    </source>
</reference>
<sequence>MKAPPPPPPSLGFPPPPPPAPFLASDLTFVKMKNTPSHHVANININNNNINNNNNLGVAADGAPASTRNSRPEKQKKKRQKLKRHIDIDKLPAEQTNLVPNGQRQAGGADNAAAADDALFCPCCGHPKEGTMWVEGNGRSQFLKLVGSDMGGFKFCTTCYGRHYYHVRGRKATPTPYDERCKLFLKFNPNGPKGEKFPLPYPPPPTTPVTLPPPPAPTPHAAPRLGSKVSRLSGGMPQHGEPAFLDACVLEKRIRASATDANGNRISTRVDPSTGELLGPFPAMLLSPVVGNNLMDALTTFREAKNTALTPRLVELAVLRTAAHAKASYAFWSHTRLAAAVGIDLATIQALRDGDAERLDGLCDRDKAALEVTDACLHGTQLGGTAFTRAVATLGHSGVFELISLVGLYRTLADTLRVFEIGAPSNPFAGGAGGDGGDGGLGDLHEVVAPAASTSTLTEGDSDDE</sequence>
<gene>
    <name evidence="2" type="ORF">PPROV_000999000</name>
</gene>
<feature type="compositionally biased region" description="Pro residues" evidence="1">
    <location>
        <begin position="200"/>
        <end position="220"/>
    </location>
</feature>
<organism evidence="2 3">
    <name type="scientific">Pycnococcus provasolii</name>
    <dbReference type="NCBI Taxonomy" id="41880"/>
    <lineage>
        <taxon>Eukaryota</taxon>
        <taxon>Viridiplantae</taxon>
        <taxon>Chlorophyta</taxon>
        <taxon>Pseudoscourfieldiophyceae</taxon>
        <taxon>Pseudoscourfieldiales</taxon>
        <taxon>Pycnococcaceae</taxon>
        <taxon>Pycnococcus</taxon>
    </lineage>
</organism>
<feature type="region of interest" description="Disordered" evidence="1">
    <location>
        <begin position="1"/>
        <end position="21"/>
    </location>
</feature>
<keyword evidence="3" id="KW-1185">Reference proteome</keyword>
<dbReference type="EMBL" id="BNJQ01000033">
    <property type="protein sequence ID" value="GHP11262.1"/>
    <property type="molecule type" value="Genomic_DNA"/>
</dbReference>
<proteinExistence type="predicted"/>
<comment type="caution">
    <text evidence="2">The sequence shown here is derived from an EMBL/GenBank/DDBJ whole genome shotgun (WGS) entry which is preliminary data.</text>
</comment>
<dbReference type="PANTHER" id="PTHR34846:SF11">
    <property type="entry name" value="4-CARBOXYMUCONOLACTONE DECARBOXYLASE FAMILY PROTEIN (AFU_ORTHOLOGUE AFUA_6G11590)"/>
    <property type="match status" value="1"/>
</dbReference>
<accession>A0A830HVU2</accession>
<evidence type="ECO:0008006" key="4">
    <source>
        <dbReference type="Google" id="ProtNLM"/>
    </source>
</evidence>
<dbReference type="Proteomes" id="UP000660262">
    <property type="component" value="Unassembled WGS sequence"/>
</dbReference>
<evidence type="ECO:0000313" key="2">
    <source>
        <dbReference type="EMBL" id="GHP11262.1"/>
    </source>
</evidence>
<feature type="compositionally biased region" description="Gly residues" evidence="1">
    <location>
        <begin position="430"/>
        <end position="442"/>
    </location>
</feature>